<dbReference type="SMART" id="SM00364">
    <property type="entry name" value="LRR_BAC"/>
    <property type="match status" value="12"/>
</dbReference>
<dbReference type="Pfam" id="PF13855">
    <property type="entry name" value="LRR_8"/>
    <property type="match status" value="9"/>
</dbReference>
<dbReference type="PANTHER" id="PTHR24373">
    <property type="entry name" value="SLIT RELATED LEUCINE-RICH REPEAT NEURONAL PROTEIN"/>
    <property type="match status" value="1"/>
</dbReference>
<keyword evidence="5" id="KW-1185">Reference proteome</keyword>
<dbReference type="InterPro" id="IPR032675">
    <property type="entry name" value="LRR_dom_sf"/>
</dbReference>
<evidence type="ECO:0000313" key="4">
    <source>
        <dbReference type="EMBL" id="KAJ4438097.1"/>
    </source>
</evidence>
<dbReference type="InterPro" id="IPR001611">
    <property type="entry name" value="Leu-rich_rpt"/>
</dbReference>
<dbReference type="EMBL" id="JAJSOF020000019">
    <property type="protein sequence ID" value="KAJ4438097.1"/>
    <property type="molecule type" value="Genomic_DNA"/>
</dbReference>
<dbReference type="Proteomes" id="UP001148838">
    <property type="component" value="Unassembled WGS sequence"/>
</dbReference>
<gene>
    <name evidence="4" type="ORF">ANN_14036</name>
</gene>
<dbReference type="SMART" id="SM00369">
    <property type="entry name" value="LRR_TYP"/>
    <property type="match status" value="22"/>
</dbReference>
<dbReference type="SMART" id="SM00365">
    <property type="entry name" value="LRR_SD22"/>
    <property type="match status" value="7"/>
</dbReference>
<dbReference type="Gene3D" id="3.80.10.10">
    <property type="entry name" value="Ribonuclease Inhibitor"/>
    <property type="match status" value="6"/>
</dbReference>
<keyword evidence="1" id="KW-0433">Leucine-rich repeat</keyword>
<dbReference type="PRINTS" id="PR00019">
    <property type="entry name" value="LEURICHRPT"/>
</dbReference>
<proteinExistence type="predicted"/>
<name>A0ABQ8SWN7_PERAM</name>
<evidence type="ECO:0008006" key="6">
    <source>
        <dbReference type="Google" id="ProtNLM"/>
    </source>
</evidence>
<dbReference type="SUPFAM" id="SSF52047">
    <property type="entry name" value="RNI-like"/>
    <property type="match status" value="1"/>
</dbReference>
<protein>
    <recommendedName>
        <fullName evidence="6">Chaoptin</fullName>
    </recommendedName>
</protein>
<sequence length="851" mass="96955">KSTPNNLTHPLHTGNEIWEVAPESWRGLENSLQTLILAENSLLNLPRDAFSSLPLLETLDLRGNHFSVLDVDVFRAGPPRLSRLLLADNQLSNVPYQQLSSLRMLRTLDLSSNRITRLHDSDTETQAASSLMSLDTLRLEYNQIEHLPSRAFQHFDILNRTYLDGNPLVSIQSDAFRDSRIRELSLRGCRLSDLSPAAFAGLEATLQWLDLGTNNLTDFPRHLFHEFDFLRTLTLKENKVPPINPADSLNGFQYSIYRLDVSGPEMGVTSLQDLRRMRNLRSLSLSRLPQPHLSSEDFLEFGVDLEELRVINGGLKAVKNHAFRHVRGLKTLDLSENQITQFENEAFMEVGHSLLRLRVSHGLDASVSNVPAEALRPLVNLQHLDFSNNRIRVMPETSFHFLKRLQVLELQDNEIDTVHKGTFQGGIHGGLEELHLSFNALQSVNTHTFVDLPSLQWLHLDDNKISRIERRAFMNLDRLKRLDLRGNKLHTISDEAFQNLPELELLDLAYNQLQSLDFSMLDQVGTLSSFRLNVSHNLLQRLEQNATAGRGSEVAMLHSNVKVLDLSFNNVSRIDRSFLRHVERSLTHLDLSHNWLRNATRDVFGNMPHLQWLDLSGNQLAEMDFDTFRNTRTLQVLLLSRNWLTDIPTELFRFTTGLRVVDLSHNRLRSLPDSLFSDENMERLDVSHNLLSRPPVSSLGPAAAATLCEFDLSWNSIAALSSPDAFSRFKSLTWLDLSHNRLVRIEDSTFSSLNHLSFLDLSHNPELVLETRGRSFKGLEDSLLELRLRNVSLGSVPDLPLPALRTLRLSDNHIEDIPAEMASNLTSLRRLDVSYNQLQVFQPATVKLFEE</sequence>
<evidence type="ECO:0000313" key="5">
    <source>
        <dbReference type="Proteomes" id="UP001148838"/>
    </source>
</evidence>
<organism evidence="4 5">
    <name type="scientific">Periplaneta americana</name>
    <name type="common">American cockroach</name>
    <name type="synonym">Blatta americana</name>
    <dbReference type="NCBI Taxonomy" id="6978"/>
    <lineage>
        <taxon>Eukaryota</taxon>
        <taxon>Metazoa</taxon>
        <taxon>Ecdysozoa</taxon>
        <taxon>Arthropoda</taxon>
        <taxon>Hexapoda</taxon>
        <taxon>Insecta</taxon>
        <taxon>Pterygota</taxon>
        <taxon>Neoptera</taxon>
        <taxon>Polyneoptera</taxon>
        <taxon>Dictyoptera</taxon>
        <taxon>Blattodea</taxon>
        <taxon>Blattoidea</taxon>
        <taxon>Blattidae</taxon>
        <taxon>Blattinae</taxon>
        <taxon>Periplaneta</taxon>
    </lineage>
</organism>
<feature type="non-terminal residue" evidence="4">
    <location>
        <position position="1"/>
    </location>
</feature>
<dbReference type="PROSITE" id="PS51450">
    <property type="entry name" value="LRR"/>
    <property type="match status" value="9"/>
</dbReference>
<dbReference type="InterPro" id="IPR003591">
    <property type="entry name" value="Leu-rich_rpt_typical-subtyp"/>
</dbReference>
<evidence type="ECO:0000256" key="1">
    <source>
        <dbReference type="ARBA" id="ARBA00022614"/>
    </source>
</evidence>
<dbReference type="InterPro" id="IPR050328">
    <property type="entry name" value="Dev_Immune_Receptor"/>
</dbReference>
<evidence type="ECO:0000256" key="3">
    <source>
        <dbReference type="ARBA" id="ARBA00022737"/>
    </source>
</evidence>
<reference evidence="4 5" key="1">
    <citation type="journal article" date="2022" name="Allergy">
        <title>Genome assembly and annotation of Periplaneta americana reveal a comprehensive cockroach allergen profile.</title>
        <authorList>
            <person name="Wang L."/>
            <person name="Xiong Q."/>
            <person name="Saelim N."/>
            <person name="Wang L."/>
            <person name="Nong W."/>
            <person name="Wan A.T."/>
            <person name="Shi M."/>
            <person name="Liu X."/>
            <person name="Cao Q."/>
            <person name="Hui J.H.L."/>
            <person name="Sookrung N."/>
            <person name="Leung T.F."/>
            <person name="Tungtrongchitr A."/>
            <person name="Tsui S.K.W."/>
        </authorList>
    </citation>
    <scope>NUCLEOTIDE SEQUENCE [LARGE SCALE GENOMIC DNA]</scope>
    <source>
        <strain evidence="4">PWHHKU_190912</strain>
    </source>
</reference>
<keyword evidence="3" id="KW-0677">Repeat</keyword>
<dbReference type="SUPFAM" id="SSF52058">
    <property type="entry name" value="L domain-like"/>
    <property type="match status" value="2"/>
</dbReference>
<evidence type="ECO:0000256" key="2">
    <source>
        <dbReference type="ARBA" id="ARBA00022729"/>
    </source>
</evidence>
<keyword evidence="2" id="KW-0732">Signal</keyword>
<dbReference type="PANTHER" id="PTHR24373:SF387">
    <property type="entry name" value="LEUCINE-RICH REPEATS AND IMMUNOGLOBULIN-LIKE DOMAINS PROTEIN SMA-10"/>
    <property type="match status" value="1"/>
</dbReference>
<comment type="caution">
    <text evidence="4">The sequence shown here is derived from an EMBL/GenBank/DDBJ whole genome shotgun (WGS) entry which is preliminary data.</text>
</comment>
<accession>A0ABQ8SWN7</accession>
<dbReference type="Pfam" id="PF13516">
    <property type="entry name" value="LRR_6"/>
    <property type="match status" value="1"/>
</dbReference>